<evidence type="ECO:0000256" key="8">
    <source>
        <dbReference type="ARBA" id="ARBA00022857"/>
    </source>
</evidence>
<evidence type="ECO:0000256" key="13">
    <source>
        <dbReference type="ARBA" id="ARBA00048873"/>
    </source>
</evidence>
<evidence type="ECO:0000256" key="9">
    <source>
        <dbReference type="ARBA" id="ARBA00023002"/>
    </source>
</evidence>
<keyword evidence="6 15" id="KW-0808">Transferase</keyword>
<evidence type="ECO:0000256" key="6">
    <source>
        <dbReference type="ARBA" id="ARBA00022679"/>
    </source>
</evidence>
<comment type="similarity">
    <text evidence="2 15">In the C-terminal section; belongs to the thymidylate synthase family.</text>
</comment>
<dbReference type="FunFam" id="3.30.572.10:FF:000002">
    <property type="entry name" value="Possible thymidylate synthase"/>
    <property type="match status" value="1"/>
</dbReference>
<keyword evidence="20" id="KW-1185">Reference proteome</keyword>
<dbReference type="PANTHER" id="PTHR11548:SF2">
    <property type="entry name" value="THYMIDYLATE SYNTHASE"/>
    <property type="match status" value="1"/>
</dbReference>
<dbReference type="PROSITE" id="PS51330">
    <property type="entry name" value="DHFR_2"/>
    <property type="match status" value="1"/>
</dbReference>
<dbReference type="NCBIfam" id="NF002497">
    <property type="entry name" value="PRK01827.1-3"/>
    <property type="match status" value="1"/>
</dbReference>
<evidence type="ECO:0000256" key="7">
    <source>
        <dbReference type="ARBA" id="ARBA00022727"/>
    </source>
</evidence>
<evidence type="ECO:0000256" key="16">
    <source>
        <dbReference type="PIRSR" id="PIRSR000389-1"/>
    </source>
</evidence>
<dbReference type="Gene3D" id="3.30.572.10">
    <property type="entry name" value="Thymidylate synthase/dCMP hydroxymethylase domain"/>
    <property type="match status" value="1"/>
</dbReference>
<dbReference type="GO" id="GO:0005829">
    <property type="term" value="C:cytosol"/>
    <property type="evidence" value="ECO:0007669"/>
    <property type="project" value="TreeGrafter"/>
</dbReference>
<comment type="subunit">
    <text evidence="14">Heterodimer or homodimer.</text>
</comment>
<keyword evidence="5 15" id="KW-0489">Methyltransferase</keyword>
<comment type="function">
    <text evidence="11">Bifunctional enzyme. Involved in de novo dTMP biosynthesis. Key enzyme in folate metabolism. Can play two different roles depending on the source of dihydrofolate: de novo synthesis of tetrahydrofolate or recycling of the dihydrofolate released as one of the end products of the TS catalyzed reaction. Catalyzes an essential reaction for de novo glycine and purine synthesis, DNA precursor synthesis, and for the conversion of dUMP to dTMP.</text>
</comment>
<dbReference type="CDD" id="cd00209">
    <property type="entry name" value="DHFR"/>
    <property type="match status" value="1"/>
</dbReference>
<evidence type="ECO:0000256" key="12">
    <source>
        <dbReference type="ARBA" id="ARBA00047344"/>
    </source>
</evidence>
<dbReference type="Proteomes" id="UP000836841">
    <property type="component" value="Chromosome 3"/>
</dbReference>
<dbReference type="AlphaFoldDB" id="A0AAU9RUW0"/>
<evidence type="ECO:0000256" key="11">
    <source>
        <dbReference type="ARBA" id="ARBA00024992"/>
    </source>
</evidence>
<dbReference type="GO" id="GO:0046654">
    <property type="term" value="P:tetrahydrofolate biosynthetic process"/>
    <property type="evidence" value="ECO:0007669"/>
    <property type="project" value="InterPro"/>
</dbReference>
<dbReference type="InterPro" id="IPR045097">
    <property type="entry name" value="Thymidate_synth/dCMP_Mease"/>
</dbReference>
<dbReference type="PRINTS" id="PR00108">
    <property type="entry name" value="THYMDSNTHASE"/>
</dbReference>
<dbReference type="Pfam" id="PF00186">
    <property type="entry name" value="DHFR_1"/>
    <property type="match status" value="1"/>
</dbReference>
<dbReference type="EMBL" id="OU466859">
    <property type="protein sequence ID" value="CAH2051621.1"/>
    <property type="molecule type" value="Genomic_DNA"/>
</dbReference>
<feature type="domain" description="DHFR" evidence="18">
    <location>
        <begin position="19"/>
        <end position="196"/>
    </location>
</feature>
<dbReference type="PROSITE" id="PS00075">
    <property type="entry name" value="DHFR_1"/>
    <property type="match status" value="1"/>
</dbReference>
<comment type="pathway">
    <text evidence="1 15">Cofactor biosynthesis; tetrahydrofolate biosynthesis; 5,6,7,8-tetrahydrofolate from 7,8-dihydrofolate: step 1/1.</text>
</comment>
<dbReference type="HAMAP" id="MF_00008">
    <property type="entry name" value="Thymidy_synth_bact"/>
    <property type="match status" value="1"/>
</dbReference>
<dbReference type="InterPro" id="IPR024072">
    <property type="entry name" value="DHFR-like_dom_sf"/>
</dbReference>
<evidence type="ECO:0000259" key="18">
    <source>
        <dbReference type="PROSITE" id="PS51330"/>
    </source>
</evidence>
<proteinExistence type="inferred from homology"/>
<feature type="active site" evidence="16 17">
    <location>
        <position position="399"/>
    </location>
</feature>
<dbReference type="SUPFAM" id="SSF53597">
    <property type="entry name" value="Dihydrofolate reductase-like"/>
    <property type="match status" value="1"/>
</dbReference>
<dbReference type="CDD" id="cd00351">
    <property type="entry name" value="TS_Pyrimidine_HMase"/>
    <property type="match status" value="1"/>
</dbReference>
<dbReference type="FunFam" id="3.40.430.10:FF:000003">
    <property type="entry name" value="Bifunctional dihydrofolate reductase-thymidylate synthase"/>
    <property type="match status" value="1"/>
</dbReference>
<comment type="similarity">
    <text evidence="3 15">In the N-terminal section; belongs to the dihydrofolate reductase family.</text>
</comment>
<name>A0AAU9RUW0_THLAR</name>
<evidence type="ECO:0000256" key="4">
    <source>
        <dbReference type="ARBA" id="ARBA00022563"/>
    </source>
</evidence>
<dbReference type="GO" id="GO:0032259">
    <property type="term" value="P:methylation"/>
    <property type="evidence" value="ECO:0007669"/>
    <property type="project" value="UniProtKB-KW"/>
</dbReference>
<dbReference type="PIRSF" id="PIRSF000389">
    <property type="entry name" value="DHFR-TS"/>
    <property type="match status" value="1"/>
</dbReference>
<evidence type="ECO:0000256" key="1">
    <source>
        <dbReference type="ARBA" id="ARBA00004903"/>
    </source>
</evidence>
<evidence type="ECO:0000256" key="3">
    <source>
        <dbReference type="ARBA" id="ARBA00010176"/>
    </source>
</evidence>
<dbReference type="InterPro" id="IPR017925">
    <property type="entry name" value="DHFR_CS"/>
</dbReference>
<dbReference type="InterPro" id="IPR020940">
    <property type="entry name" value="Thymidylate_synthase_AS"/>
</dbReference>
<evidence type="ECO:0000313" key="19">
    <source>
        <dbReference type="EMBL" id="CAH2051621.1"/>
    </source>
</evidence>
<dbReference type="SUPFAM" id="SSF55831">
    <property type="entry name" value="Thymidylate synthase/dCMP hydroxymethylase"/>
    <property type="match status" value="1"/>
</dbReference>
<comment type="catalytic activity">
    <reaction evidence="13">
        <text>(6S)-5,6,7,8-tetrahydrofolate + NADP(+) = 7,8-dihydrofolate + NADPH + H(+)</text>
        <dbReference type="Rhea" id="RHEA:15009"/>
        <dbReference type="ChEBI" id="CHEBI:15378"/>
        <dbReference type="ChEBI" id="CHEBI:57451"/>
        <dbReference type="ChEBI" id="CHEBI:57453"/>
        <dbReference type="ChEBI" id="CHEBI:57783"/>
        <dbReference type="ChEBI" id="CHEBI:58349"/>
        <dbReference type="EC" id="1.5.1.3"/>
    </reaction>
</comment>
<comment type="catalytic activity">
    <reaction evidence="12">
        <text>dUMP + (6R)-5,10-methylene-5,6,7,8-tetrahydrofolate = 7,8-dihydrofolate + dTMP</text>
        <dbReference type="Rhea" id="RHEA:12104"/>
        <dbReference type="ChEBI" id="CHEBI:15636"/>
        <dbReference type="ChEBI" id="CHEBI:57451"/>
        <dbReference type="ChEBI" id="CHEBI:63528"/>
        <dbReference type="ChEBI" id="CHEBI:246422"/>
        <dbReference type="EC" id="2.1.1.45"/>
    </reaction>
</comment>
<dbReference type="GO" id="GO:0006730">
    <property type="term" value="P:one-carbon metabolic process"/>
    <property type="evidence" value="ECO:0007669"/>
    <property type="project" value="UniProtKB-KW"/>
</dbReference>
<reference evidence="19 20" key="1">
    <citation type="submission" date="2022-03" db="EMBL/GenBank/DDBJ databases">
        <authorList>
            <person name="Nunn A."/>
            <person name="Chopra R."/>
            <person name="Nunn A."/>
            <person name="Contreras Garrido A."/>
        </authorList>
    </citation>
    <scope>NUCLEOTIDE SEQUENCE [LARGE SCALE GENOMIC DNA]</scope>
</reference>
<protein>
    <recommendedName>
        <fullName evidence="15">Bifunctional dihydrofolate reductase-thymidylate synthase</fullName>
    </recommendedName>
</protein>
<keyword evidence="8" id="KW-0521">NADP</keyword>
<dbReference type="InterPro" id="IPR036926">
    <property type="entry name" value="Thymidate_synth/dCMP_Mease_sf"/>
</dbReference>
<sequence length="517" mass="57979">METTLNDNANTMASDPQRTYQVVVAATREMGIGKDGKLPWNLPTDLKFFNNITLTTSDSSKKNAVVMGRKTWESIPIKHRPLSGRLNVVLTRSGGFDIANTENVVTCSSVDSALDLLAAPPYCLSIERVFVIGGGDILREALNSPNCDAIHLTEIDTSIECDTFIPAVDTCVYQPWCSSVPMTENGLRFRFTSFVRVKSSADESSGESNGSQCLQFDGKKLLFLPKMIFDQHEEFRYLNLVEDIISSGNVKNDRTGTGTLSKFGCQMQFNLRRSFPLLTTKRVFWRGVVEELLWFISGSTNAKVLQEKGIHIWDGNASREYLDGIGLTEREEGDLGPVYGFQWRHFGAKYTDMHADYTGQGFDQLADVINKIKNNPDDRRIVLSAWNPSDLKLMALPPCHMFAQFYVAEGELSCQMYQRSADMGLGVPFNIASYSLLTCMLAHVCDLVPGDFIHVIGDAHVYRNHVRPLQEQLQNPPKPFPILKINSEKKHIDSFVATDFDLIGYEPHKKIEMKMAV</sequence>
<dbReference type="GO" id="GO:0004146">
    <property type="term" value="F:dihydrofolate reductase activity"/>
    <property type="evidence" value="ECO:0007669"/>
    <property type="project" value="UniProtKB-EC"/>
</dbReference>
<evidence type="ECO:0000256" key="14">
    <source>
        <dbReference type="ARBA" id="ARBA00064426"/>
    </source>
</evidence>
<dbReference type="InterPro" id="IPR001796">
    <property type="entry name" value="DHFR_dom"/>
</dbReference>
<evidence type="ECO:0000313" key="20">
    <source>
        <dbReference type="Proteomes" id="UP000836841"/>
    </source>
</evidence>
<evidence type="ECO:0000256" key="15">
    <source>
        <dbReference type="PIRNR" id="PIRNR000389"/>
    </source>
</evidence>
<evidence type="ECO:0000256" key="10">
    <source>
        <dbReference type="ARBA" id="ARBA00023268"/>
    </source>
</evidence>
<dbReference type="Gene3D" id="3.40.430.10">
    <property type="entry name" value="Dihydrofolate Reductase, subunit A"/>
    <property type="match status" value="1"/>
</dbReference>
<keyword evidence="4 15" id="KW-0554">One-carbon metabolism</keyword>
<dbReference type="InterPro" id="IPR023451">
    <property type="entry name" value="Thymidate_synth/dCMP_Mease_dom"/>
</dbReference>
<evidence type="ECO:0000256" key="2">
    <source>
        <dbReference type="ARBA" id="ARBA00006900"/>
    </source>
</evidence>
<gene>
    <name evidence="19" type="ORF">TAV2_LOCUS11658</name>
</gene>
<accession>A0AAU9RUW0</accession>
<dbReference type="InterPro" id="IPR000398">
    <property type="entry name" value="Thymidylate_synthase"/>
</dbReference>
<dbReference type="GO" id="GO:0004799">
    <property type="term" value="F:thymidylate synthase activity"/>
    <property type="evidence" value="ECO:0007669"/>
    <property type="project" value="UniProtKB-EC"/>
</dbReference>
<dbReference type="GO" id="GO:0006231">
    <property type="term" value="P:dTMP biosynthetic process"/>
    <property type="evidence" value="ECO:0007669"/>
    <property type="project" value="InterPro"/>
</dbReference>
<dbReference type="Pfam" id="PF00303">
    <property type="entry name" value="Thymidylat_synt"/>
    <property type="match status" value="1"/>
</dbReference>
<keyword evidence="9 15" id="KW-0560">Oxidoreductase</keyword>
<keyword evidence="10" id="KW-0511">Multifunctional enzyme</keyword>
<evidence type="ECO:0000256" key="5">
    <source>
        <dbReference type="ARBA" id="ARBA00022603"/>
    </source>
</evidence>
<keyword evidence="7 15" id="KW-0545">Nucleotide biosynthesis</keyword>
<evidence type="ECO:0000256" key="17">
    <source>
        <dbReference type="PROSITE-ProRule" id="PRU10016"/>
    </source>
</evidence>
<dbReference type="NCBIfam" id="TIGR03284">
    <property type="entry name" value="thym_sym"/>
    <property type="match status" value="1"/>
</dbReference>
<dbReference type="PANTHER" id="PTHR11548">
    <property type="entry name" value="THYMIDYLATE SYNTHASE 1"/>
    <property type="match status" value="1"/>
</dbReference>
<organism evidence="19 20">
    <name type="scientific">Thlaspi arvense</name>
    <name type="common">Field penny-cress</name>
    <dbReference type="NCBI Taxonomy" id="13288"/>
    <lineage>
        <taxon>Eukaryota</taxon>
        <taxon>Viridiplantae</taxon>
        <taxon>Streptophyta</taxon>
        <taxon>Embryophyta</taxon>
        <taxon>Tracheophyta</taxon>
        <taxon>Spermatophyta</taxon>
        <taxon>Magnoliopsida</taxon>
        <taxon>eudicotyledons</taxon>
        <taxon>Gunneridae</taxon>
        <taxon>Pentapetalae</taxon>
        <taxon>rosids</taxon>
        <taxon>malvids</taxon>
        <taxon>Brassicales</taxon>
        <taxon>Brassicaceae</taxon>
        <taxon>Thlaspideae</taxon>
        <taxon>Thlaspi</taxon>
    </lineage>
</organism>
<dbReference type="PROSITE" id="PS00091">
    <property type="entry name" value="THYMIDYLATE_SYNTHASE"/>
    <property type="match status" value="1"/>
</dbReference>
<dbReference type="InterPro" id="IPR012262">
    <property type="entry name" value="DHFR-TS"/>
</dbReference>
<dbReference type="GO" id="GO:0005739">
    <property type="term" value="C:mitochondrion"/>
    <property type="evidence" value="ECO:0007669"/>
    <property type="project" value="TreeGrafter"/>
</dbReference>